<name>A0AB35C6E5_9BACT</name>
<gene>
    <name evidence="2" type="ORF">KSU80_09670</name>
</gene>
<sequence length="158" mass="18995">MKESIAHNNRLINNYYPADYTDTFSQEITCNQAITPKEFHNLAFNQLPKWMEWLMCLRNVVVKPWGLATNIRFADMICEKSPNEEIFGRQDKHLSFYVSLWCGNFHGNRQVLRITTIVKYNNILGRVYFFFIKFFHYVIIRSLLNHIKKRLYNKNNSY</sequence>
<keyword evidence="1" id="KW-0472">Membrane</keyword>
<dbReference type="AlphaFoldDB" id="A0AB35C6E5"/>
<evidence type="ECO:0000313" key="3">
    <source>
        <dbReference type="Proteomes" id="UP000777173"/>
    </source>
</evidence>
<accession>A0AB35C6E5</accession>
<feature type="transmembrane region" description="Helical" evidence="1">
    <location>
        <begin position="123"/>
        <end position="144"/>
    </location>
</feature>
<keyword evidence="1" id="KW-0812">Transmembrane</keyword>
<dbReference type="RefSeq" id="WP_117596374.1">
    <property type="nucleotide sequence ID" value="NZ_DAWDYP010000002.1"/>
</dbReference>
<evidence type="ECO:0000313" key="2">
    <source>
        <dbReference type="EMBL" id="MBV3123447.1"/>
    </source>
</evidence>
<protein>
    <submittedName>
        <fullName evidence="2">DUF2867 domain-containing protein</fullName>
    </submittedName>
</protein>
<dbReference type="InterPro" id="IPR021295">
    <property type="entry name" value="DUF2867"/>
</dbReference>
<dbReference type="Pfam" id="PF11066">
    <property type="entry name" value="DUF2867"/>
    <property type="match status" value="1"/>
</dbReference>
<dbReference type="Proteomes" id="UP000777173">
    <property type="component" value="Unassembled WGS sequence"/>
</dbReference>
<proteinExistence type="predicted"/>
<dbReference type="EMBL" id="JAHOAX010000007">
    <property type="protein sequence ID" value="MBV3123447.1"/>
    <property type="molecule type" value="Genomic_DNA"/>
</dbReference>
<organism evidence="2 3">
    <name type="scientific">Phocaeicola dorei</name>
    <dbReference type="NCBI Taxonomy" id="357276"/>
    <lineage>
        <taxon>Bacteria</taxon>
        <taxon>Pseudomonadati</taxon>
        <taxon>Bacteroidota</taxon>
        <taxon>Bacteroidia</taxon>
        <taxon>Bacteroidales</taxon>
        <taxon>Bacteroidaceae</taxon>
        <taxon>Phocaeicola</taxon>
    </lineage>
</organism>
<comment type="caution">
    <text evidence="2">The sequence shown here is derived from an EMBL/GenBank/DDBJ whole genome shotgun (WGS) entry which is preliminary data.</text>
</comment>
<keyword evidence="1" id="KW-1133">Transmembrane helix</keyword>
<evidence type="ECO:0000256" key="1">
    <source>
        <dbReference type="SAM" id="Phobius"/>
    </source>
</evidence>
<reference evidence="2" key="1">
    <citation type="submission" date="2021-06" db="EMBL/GenBank/DDBJ databases">
        <title>Collection of gut derived symbiotic bacterial strains cultured from healthy donors.</title>
        <authorList>
            <person name="Lin H."/>
            <person name="Littmann E."/>
            <person name="Pamer E.G."/>
        </authorList>
    </citation>
    <scope>NUCLEOTIDE SEQUENCE</scope>
    <source>
        <strain evidence="2">MSK.5.10</strain>
    </source>
</reference>